<dbReference type="SUPFAM" id="SSF53335">
    <property type="entry name" value="S-adenosyl-L-methionine-dependent methyltransferases"/>
    <property type="match status" value="1"/>
</dbReference>
<dbReference type="GO" id="GO:0032259">
    <property type="term" value="P:methylation"/>
    <property type="evidence" value="ECO:0007669"/>
    <property type="project" value="UniProtKB-KW"/>
</dbReference>
<dbReference type="InterPro" id="IPR041698">
    <property type="entry name" value="Methyltransf_25"/>
</dbReference>
<keyword evidence="1 6" id="KW-0489">Methyltransferase</keyword>
<keyword evidence="7" id="KW-1185">Reference proteome</keyword>
<evidence type="ECO:0000259" key="5">
    <source>
        <dbReference type="Pfam" id="PF13649"/>
    </source>
</evidence>
<dbReference type="PANTHER" id="PTHR43464:SF19">
    <property type="entry name" value="UBIQUINONE BIOSYNTHESIS O-METHYLTRANSFERASE, MITOCHONDRIAL"/>
    <property type="match status" value="1"/>
</dbReference>
<dbReference type="GO" id="GO:0008168">
    <property type="term" value="F:methyltransferase activity"/>
    <property type="evidence" value="ECO:0007669"/>
    <property type="project" value="UniProtKB-KW"/>
</dbReference>
<accession>A0A3L8P0A8</accession>
<proteinExistence type="predicted"/>
<name>A0A3L8P0A8_9ACTN</name>
<evidence type="ECO:0000256" key="1">
    <source>
        <dbReference type="ARBA" id="ARBA00022603"/>
    </source>
</evidence>
<dbReference type="OrthoDB" id="21342at2"/>
<feature type="region of interest" description="Disordered" evidence="4">
    <location>
        <begin position="1"/>
        <end position="24"/>
    </location>
</feature>
<dbReference type="AlphaFoldDB" id="A0A3L8P0A8"/>
<evidence type="ECO:0000256" key="4">
    <source>
        <dbReference type="SAM" id="MobiDB-lite"/>
    </source>
</evidence>
<feature type="domain" description="Methyltransferase" evidence="5">
    <location>
        <begin position="47"/>
        <end position="139"/>
    </location>
</feature>
<gene>
    <name evidence="6" type="ORF">D9V37_15055</name>
</gene>
<sequence>MLPGQQEWDAQADGFDDEPDHGLADPITRTAWGELLAELLPPPPASVLDLGCGTGSLAVLLAERGHTVTGLDASPRMLEHARAKAAAAGVALELCHDDANAPHVAGGTVDVVAERHVLWAMTDPADAVRRWADLLAPGGRLVLVEGQWHTGAGLDPDLVVDLVRAAGLEPTLRDLPDPALWGGQIADRRYVVTGLR</sequence>
<dbReference type="GO" id="GO:0016881">
    <property type="term" value="F:acid-amino acid ligase activity"/>
    <property type="evidence" value="ECO:0007669"/>
    <property type="project" value="InterPro"/>
</dbReference>
<protein>
    <submittedName>
        <fullName evidence="6">Class I SAM-dependent methyltransferase</fullName>
    </submittedName>
</protein>
<evidence type="ECO:0000313" key="7">
    <source>
        <dbReference type="Proteomes" id="UP000281708"/>
    </source>
</evidence>
<reference evidence="6 7" key="1">
    <citation type="submission" date="2018-10" db="EMBL/GenBank/DDBJ databases">
        <title>Marmoricola sp. 4Q3S-7 whole genome shotgun sequence.</title>
        <authorList>
            <person name="Li F."/>
        </authorList>
    </citation>
    <scope>NUCLEOTIDE SEQUENCE [LARGE SCALE GENOMIC DNA]</scope>
    <source>
        <strain evidence="6 7">4Q3S-7</strain>
    </source>
</reference>
<comment type="caution">
    <text evidence="6">The sequence shown here is derived from an EMBL/GenBank/DDBJ whole genome shotgun (WGS) entry which is preliminary data.</text>
</comment>
<keyword evidence="2 6" id="KW-0808">Transferase</keyword>
<dbReference type="EMBL" id="RDBE01000010">
    <property type="protein sequence ID" value="RLV48332.1"/>
    <property type="molecule type" value="Genomic_DNA"/>
</dbReference>
<dbReference type="InterPro" id="IPR029063">
    <property type="entry name" value="SAM-dependent_MTases_sf"/>
</dbReference>
<dbReference type="CDD" id="cd02440">
    <property type="entry name" value="AdoMet_MTases"/>
    <property type="match status" value="1"/>
</dbReference>
<evidence type="ECO:0000256" key="3">
    <source>
        <dbReference type="ARBA" id="ARBA00022691"/>
    </source>
</evidence>
<dbReference type="Proteomes" id="UP000281708">
    <property type="component" value="Unassembled WGS sequence"/>
</dbReference>
<dbReference type="PANTHER" id="PTHR43464">
    <property type="entry name" value="METHYLTRANSFERASE"/>
    <property type="match status" value="1"/>
</dbReference>
<evidence type="ECO:0000256" key="2">
    <source>
        <dbReference type="ARBA" id="ARBA00022679"/>
    </source>
</evidence>
<dbReference type="Gene3D" id="3.40.50.150">
    <property type="entry name" value="Vaccinia Virus protein VP39"/>
    <property type="match status" value="1"/>
</dbReference>
<evidence type="ECO:0000313" key="6">
    <source>
        <dbReference type="EMBL" id="RLV48332.1"/>
    </source>
</evidence>
<dbReference type="Pfam" id="PF13649">
    <property type="entry name" value="Methyltransf_25"/>
    <property type="match status" value="1"/>
</dbReference>
<organism evidence="6 7">
    <name type="scientific">Nocardioides mangrovicus</name>
    <dbReference type="NCBI Taxonomy" id="2478913"/>
    <lineage>
        <taxon>Bacteria</taxon>
        <taxon>Bacillati</taxon>
        <taxon>Actinomycetota</taxon>
        <taxon>Actinomycetes</taxon>
        <taxon>Propionibacteriales</taxon>
        <taxon>Nocardioidaceae</taxon>
        <taxon>Nocardioides</taxon>
    </lineage>
</organism>
<keyword evidence="3" id="KW-0949">S-adenosyl-L-methionine</keyword>